<dbReference type="InterPro" id="IPR023362">
    <property type="entry name" value="PH-BEACH_dom"/>
</dbReference>
<gene>
    <name evidence="6" type="ORF">QSP1433_LOCUS4860</name>
</gene>
<dbReference type="SMART" id="SM01026">
    <property type="entry name" value="Beach"/>
    <property type="match status" value="1"/>
</dbReference>
<dbReference type="InterPro" id="IPR057496">
    <property type="entry name" value="FAN-like_PH"/>
</dbReference>
<dbReference type="InterPro" id="IPR015943">
    <property type="entry name" value="WD40/YVTN_repeat-like_dom_sf"/>
</dbReference>
<dbReference type="PROSITE" id="PS51783">
    <property type="entry name" value="PH_BEACH"/>
    <property type="match status" value="1"/>
</dbReference>
<dbReference type="FunFam" id="1.10.1540.10:FF:000001">
    <property type="entry name" value="neurobeachin isoform X1"/>
    <property type="match status" value="1"/>
</dbReference>
<evidence type="ECO:0000256" key="1">
    <source>
        <dbReference type="ARBA" id="ARBA00022574"/>
    </source>
</evidence>
<dbReference type="Gene3D" id="2.130.10.10">
    <property type="entry name" value="YVTN repeat-like/Quinoprotein amine dehydrogenase"/>
    <property type="match status" value="2"/>
</dbReference>
<evidence type="ECO:0000259" key="4">
    <source>
        <dbReference type="PROSITE" id="PS50197"/>
    </source>
</evidence>
<keyword evidence="1 3" id="KW-0853">WD repeat</keyword>
<dbReference type="PROSITE" id="PS50082">
    <property type="entry name" value="WD_REPEATS_2"/>
    <property type="match status" value="2"/>
</dbReference>
<dbReference type="SUPFAM" id="SSF50729">
    <property type="entry name" value="PH domain-like"/>
    <property type="match status" value="1"/>
</dbReference>
<dbReference type="InterPro" id="IPR001680">
    <property type="entry name" value="WD40_rpt"/>
</dbReference>
<dbReference type="AlphaFoldDB" id="A0A7S2W9Q9"/>
<dbReference type="InterPro" id="IPR036322">
    <property type="entry name" value="WD40_repeat_dom_sf"/>
</dbReference>
<dbReference type="Gene3D" id="1.10.1540.10">
    <property type="entry name" value="BEACH domain"/>
    <property type="match status" value="1"/>
</dbReference>
<sequence length="1034" mass="115918">MERGNRRFNLLALSHDEYLFESAAVVCIRTEEGSRDLDGRLWICTTCVVFEPKDYSYPVEKYKFRDMDECPGVQRLMNGKAIRIESKEVVEMKLNGKSHPYLAKKRRVERVFSLQHSSLDGTLKLVKELWDIRKQIQQEARPGRAALEAALLGSMYESRLNKPFDKSRLTDFREYLLTPKEIRVSLVSQLTSIPGCLILTDQRLYFQPAQLNNIGEVVQSYSLSRLCGLYKRRFLIRPRALEVRFLKEYSGSPSFRHNGNSSQGGFTSHDQISLLLYFDGGSHLRDVVYDILERYMLTSRKNCVSSVDKALFLQDVDDRLAHLQRAWQQRDLSNFEYLMHLNTLADRSVADLTQYPVFPWVITDYESGTLDLNDPAIYRDLSKPIGALNPDRLKGFKTRFDHMQQDPDPHSPPFLYGTHYTTPGYVLYFLVRKSPDLMLRLQNGQFDRPDRSFHTISATWNSVMNNTADLKELIPEFYDSDGEFLVNIQHLELGKKQDGAYVDDVVLPKWCSGPQDFVKKCRQALESDYVSAHLHEWIDLIFGFKQRGQAAIDSDNLFYYLTYEGAVDLDKVQDPNERKSIESQIYEFGQTPKQLFTTPHPSRNDDPVVLPPTPPLPDINVKPETHDALPVETDKPVDTTTVVAKVEDINLAEAVQRPATPPVKPPKHERLVSTVSPWWKGCAGDEIQTYATKFEVKAHRGAISDMSYNPVTNTLYSVSHDCSFSVVDVTTGTVVRRLAVGKLSLSCCELVGPGNTDLVIGSWDNSLYVYSLDFGRVVNRMVAHDDAVCCICCSSNSKVWATGSWESSLKIWSLSPSSKSFTGIASFYDHESEITCVDIDDSGSLVLSASASGDVMIHDLKTGEVLRSYEACKYRDTRAVNVHLVHAATTAIVCSEDGIVDVFDVSGGQDTPLSSVDTLLLSTSRVTCSTITPDGLCAVIGTSCGRVSLCNVNLLGTENSRNSSRVIYKPPSTASGKQQRVFRKKTSGKSSTFSEMMEPCISSLVCYEDGGDLALAVATVGGNIRILQASIENT</sequence>
<evidence type="ECO:0000256" key="2">
    <source>
        <dbReference type="ARBA" id="ARBA00022737"/>
    </source>
</evidence>
<name>A0A7S2W9Q9_9STRA</name>
<keyword evidence="2" id="KW-0677">Repeat</keyword>
<feature type="repeat" description="WD" evidence="3">
    <location>
        <begin position="827"/>
        <end position="868"/>
    </location>
</feature>
<dbReference type="PANTHER" id="PTHR13743">
    <property type="entry name" value="BEIGE/BEACH-RELATED"/>
    <property type="match status" value="1"/>
</dbReference>
<reference evidence="6" key="1">
    <citation type="submission" date="2021-01" db="EMBL/GenBank/DDBJ databases">
        <authorList>
            <person name="Corre E."/>
            <person name="Pelletier E."/>
            <person name="Niang G."/>
            <person name="Scheremetjew M."/>
            <person name="Finn R."/>
            <person name="Kale V."/>
            <person name="Holt S."/>
            <person name="Cochrane G."/>
            <person name="Meng A."/>
            <person name="Brown T."/>
            <person name="Cohen L."/>
        </authorList>
    </citation>
    <scope>NUCLEOTIDE SEQUENCE</scope>
    <source>
        <strain evidence="6">NY070348D</strain>
    </source>
</reference>
<dbReference type="CDD" id="cd06071">
    <property type="entry name" value="Beach"/>
    <property type="match status" value="1"/>
</dbReference>
<dbReference type="PANTHER" id="PTHR13743:SF123">
    <property type="entry name" value="PROTEIN FAN"/>
    <property type="match status" value="1"/>
</dbReference>
<evidence type="ECO:0000313" key="6">
    <source>
        <dbReference type="EMBL" id="CAD9674883.1"/>
    </source>
</evidence>
<dbReference type="InterPro" id="IPR050865">
    <property type="entry name" value="BEACH_Domain"/>
</dbReference>
<dbReference type="Pfam" id="PF00400">
    <property type="entry name" value="WD40"/>
    <property type="match status" value="2"/>
</dbReference>
<proteinExistence type="predicted"/>
<feature type="domain" description="BEACH-type PH" evidence="5">
    <location>
        <begin position="173"/>
        <end position="293"/>
    </location>
</feature>
<dbReference type="InterPro" id="IPR036372">
    <property type="entry name" value="BEACH_dom_sf"/>
</dbReference>
<dbReference type="InterPro" id="IPR000409">
    <property type="entry name" value="BEACH_dom"/>
</dbReference>
<dbReference type="SMART" id="SM00320">
    <property type="entry name" value="WD40"/>
    <property type="match status" value="5"/>
</dbReference>
<evidence type="ECO:0000256" key="3">
    <source>
        <dbReference type="PROSITE-ProRule" id="PRU00221"/>
    </source>
</evidence>
<protein>
    <submittedName>
        <fullName evidence="6">Uncharacterized protein</fullName>
    </submittedName>
</protein>
<dbReference type="SUPFAM" id="SSF81837">
    <property type="entry name" value="BEACH domain"/>
    <property type="match status" value="1"/>
</dbReference>
<dbReference type="EMBL" id="HBHK01007885">
    <property type="protein sequence ID" value="CAD9674883.1"/>
    <property type="molecule type" value="Transcribed_RNA"/>
</dbReference>
<evidence type="ECO:0000259" key="5">
    <source>
        <dbReference type="PROSITE" id="PS51783"/>
    </source>
</evidence>
<dbReference type="Pfam" id="PF02138">
    <property type="entry name" value="Beach"/>
    <property type="match status" value="1"/>
</dbReference>
<feature type="repeat" description="WD" evidence="3">
    <location>
        <begin position="781"/>
        <end position="822"/>
    </location>
</feature>
<accession>A0A7S2W9Q9</accession>
<dbReference type="PROSITE" id="PS50197">
    <property type="entry name" value="BEACH"/>
    <property type="match status" value="1"/>
</dbReference>
<dbReference type="SUPFAM" id="SSF50978">
    <property type="entry name" value="WD40 repeat-like"/>
    <property type="match status" value="1"/>
</dbReference>
<dbReference type="Pfam" id="PF25400">
    <property type="entry name" value="PH_FAN"/>
    <property type="match status" value="1"/>
</dbReference>
<feature type="domain" description="BEACH" evidence="4">
    <location>
        <begin position="312"/>
        <end position="603"/>
    </location>
</feature>
<organism evidence="6">
    <name type="scientific">Mucochytrium quahogii</name>
    <dbReference type="NCBI Taxonomy" id="96639"/>
    <lineage>
        <taxon>Eukaryota</taxon>
        <taxon>Sar</taxon>
        <taxon>Stramenopiles</taxon>
        <taxon>Bigyra</taxon>
        <taxon>Labyrinthulomycetes</taxon>
        <taxon>Thraustochytrida</taxon>
        <taxon>Thraustochytriidae</taxon>
        <taxon>Mucochytrium</taxon>
    </lineage>
</organism>